<reference evidence="1" key="1">
    <citation type="submission" date="2019-11" db="EMBL/GenBank/DDBJ databases">
        <title>Bipolaris sorokiniana Genome sequencing.</title>
        <authorList>
            <person name="Wang H."/>
        </authorList>
    </citation>
    <scope>NUCLEOTIDE SEQUENCE</scope>
</reference>
<sequence>WFRHLGLGGLAEHDSCPVQWSVGPAQHEMLLLPGNADEVLIIRHYLAILGLPYSCSKRPHLTEPLRRKLIGLRPEFQAGHKLQLPTSLAVPFSNRRYNYVLVSFS</sequence>
<comment type="caution">
    <text evidence="1">The sequence shown here is derived from an EMBL/GenBank/DDBJ whole genome shotgun (WGS) entry which is preliminary data.</text>
</comment>
<evidence type="ECO:0000313" key="2">
    <source>
        <dbReference type="Proteomes" id="UP000624244"/>
    </source>
</evidence>
<proteinExistence type="predicted"/>
<dbReference type="Proteomes" id="UP000624244">
    <property type="component" value="Unassembled WGS sequence"/>
</dbReference>
<name>A0A8H6E0U3_COCSA</name>
<feature type="non-terminal residue" evidence="1">
    <location>
        <position position="1"/>
    </location>
</feature>
<protein>
    <submittedName>
        <fullName evidence="1">Uncharacterized protein</fullName>
    </submittedName>
</protein>
<organism evidence="1 2">
    <name type="scientific">Cochliobolus sativus</name>
    <name type="common">Common root rot and spot blotch fungus</name>
    <name type="synonym">Bipolaris sorokiniana</name>
    <dbReference type="NCBI Taxonomy" id="45130"/>
    <lineage>
        <taxon>Eukaryota</taxon>
        <taxon>Fungi</taxon>
        <taxon>Dikarya</taxon>
        <taxon>Ascomycota</taxon>
        <taxon>Pezizomycotina</taxon>
        <taxon>Dothideomycetes</taxon>
        <taxon>Pleosporomycetidae</taxon>
        <taxon>Pleosporales</taxon>
        <taxon>Pleosporineae</taxon>
        <taxon>Pleosporaceae</taxon>
        <taxon>Bipolaris</taxon>
    </lineage>
</organism>
<gene>
    <name evidence="1" type="ORF">GGP41_006641</name>
</gene>
<evidence type="ECO:0000313" key="1">
    <source>
        <dbReference type="EMBL" id="KAF5853890.1"/>
    </source>
</evidence>
<dbReference type="EMBL" id="WNKQ01000001">
    <property type="protein sequence ID" value="KAF5853890.1"/>
    <property type="molecule type" value="Genomic_DNA"/>
</dbReference>
<dbReference type="AlphaFoldDB" id="A0A8H6E0U3"/>
<accession>A0A8H6E0U3</accession>